<reference evidence="2 3" key="1">
    <citation type="journal article" date="2024" name="G3 (Bethesda)">
        <title>Genome assembly of Hibiscus sabdariffa L. provides insights into metabolisms of medicinal natural products.</title>
        <authorList>
            <person name="Kim T."/>
        </authorList>
    </citation>
    <scope>NUCLEOTIDE SEQUENCE [LARGE SCALE GENOMIC DNA]</scope>
    <source>
        <strain evidence="2">TK-2024</strain>
        <tissue evidence="2">Old leaves</tissue>
    </source>
</reference>
<feature type="region of interest" description="Disordered" evidence="1">
    <location>
        <begin position="1"/>
        <end position="56"/>
    </location>
</feature>
<feature type="compositionally biased region" description="Acidic residues" evidence="1">
    <location>
        <begin position="37"/>
        <end position="47"/>
    </location>
</feature>
<proteinExistence type="predicted"/>
<accession>A0ABR2DB36</accession>
<dbReference type="EMBL" id="JBBPBM010000032">
    <property type="protein sequence ID" value="KAK8533793.1"/>
    <property type="molecule type" value="Genomic_DNA"/>
</dbReference>
<sequence>MKRPPLVEAAEGAGGPWSAEGSEAGAASPDGIGAGEIGEEVVGEGDGEVGAGAGAGVGDGDGVGVWVGVGVGVGVAAGGGGDVVGGAVGA</sequence>
<gene>
    <name evidence="2" type="ORF">V6N12_047197</name>
</gene>
<organism evidence="2 3">
    <name type="scientific">Hibiscus sabdariffa</name>
    <name type="common">roselle</name>
    <dbReference type="NCBI Taxonomy" id="183260"/>
    <lineage>
        <taxon>Eukaryota</taxon>
        <taxon>Viridiplantae</taxon>
        <taxon>Streptophyta</taxon>
        <taxon>Embryophyta</taxon>
        <taxon>Tracheophyta</taxon>
        <taxon>Spermatophyta</taxon>
        <taxon>Magnoliopsida</taxon>
        <taxon>eudicotyledons</taxon>
        <taxon>Gunneridae</taxon>
        <taxon>Pentapetalae</taxon>
        <taxon>rosids</taxon>
        <taxon>malvids</taxon>
        <taxon>Malvales</taxon>
        <taxon>Malvaceae</taxon>
        <taxon>Malvoideae</taxon>
        <taxon>Hibiscus</taxon>
    </lineage>
</organism>
<comment type="caution">
    <text evidence="2">The sequence shown here is derived from an EMBL/GenBank/DDBJ whole genome shotgun (WGS) entry which is preliminary data.</text>
</comment>
<dbReference type="Proteomes" id="UP001472677">
    <property type="component" value="Unassembled WGS sequence"/>
</dbReference>
<keyword evidence="3" id="KW-1185">Reference proteome</keyword>
<evidence type="ECO:0000256" key="1">
    <source>
        <dbReference type="SAM" id="MobiDB-lite"/>
    </source>
</evidence>
<evidence type="ECO:0000313" key="3">
    <source>
        <dbReference type="Proteomes" id="UP001472677"/>
    </source>
</evidence>
<feature type="compositionally biased region" description="Low complexity" evidence="1">
    <location>
        <begin position="8"/>
        <end position="31"/>
    </location>
</feature>
<evidence type="ECO:0000313" key="2">
    <source>
        <dbReference type="EMBL" id="KAK8533793.1"/>
    </source>
</evidence>
<name>A0ABR2DB36_9ROSI</name>
<protein>
    <submittedName>
        <fullName evidence="2">Uncharacterized protein</fullName>
    </submittedName>
</protein>